<name>A0A4D9CUS8_9STRA</name>
<evidence type="ECO:0000256" key="2">
    <source>
        <dbReference type="SAM" id="SignalP"/>
    </source>
</evidence>
<dbReference type="GO" id="GO:0006740">
    <property type="term" value="P:NADPH regeneration"/>
    <property type="evidence" value="ECO:0007669"/>
    <property type="project" value="TreeGrafter"/>
</dbReference>
<dbReference type="SUPFAM" id="SSF55347">
    <property type="entry name" value="Glyceraldehyde-3-phosphate dehydrogenase-like, C-terminal domain"/>
    <property type="match status" value="1"/>
</dbReference>
<proteinExistence type="predicted"/>
<dbReference type="PANTHER" id="PTHR42840">
    <property type="entry name" value="NAD(P)-BINDING ROSSMANN-FOLD SUPERFAMILY PROTEIN-RELATED"/>
    <property type="match status" value="1"/>
</dbReference>
<feature type="domain" description="Gfo/Idh/MocA-like oxidoreductase C-terminal" evidence="4">
    <location>
        <begin position="183"/>
        <end position="383"/>
    </location>
</feature>
<dbReference type="SUPFAM" id="SSF51735">
    <property type="entry name" value="NAD(P)-binding Rossmann-fold domains"/>
    <property type="match status" value="1"/>
</dbReference>
<dbReference type="AlphaFoldDB" id="A0A4D9CUS8"/>
<dbReference type="PANTHER" id="PTHR42840:SF3">
    <property type="entry name" value="BINDING ROSSMANN FOLD OXIDOREDUCTASE, PUTATIVE (AFU_ORTHOLOGUE AFUA_2G10240)-RELATED"/>
    <property type="match status" value="1"/>
</dbReference>
<dbReference type="Gene3D" id="3.40.50.720">
    <property type="entry name" value="NAD(P)-binding Rossmann-like Domain"/>
    <property type="match status" value="1"/>
</dbReference>
<dbReference type="InterPro" id="IPR000683">
    <property type="entry name" value="Gfo/Idh/MocA-like_OxRdtase_N"/>
</dbReference>
<dbReference type="Pfam" id="PF01408">
    <property type="entry name" value="GFO_IDH_MocA"/>
    <property type="match status" value="1"/>
</dbReference>
<dbReference type="GO" id="GO:0000166">
    <property type="term" value="F:nucleotide binding"/>
    <property type="evidence" value="ECO:0007669"/>
    <property type="project" value="InterPro"/>
</dbReference>
<comment type="caution">
    <text evidence="5">The sequence shown here is derived from an EMBL/GenBank/DDBJ whole genome shotgun (WGS) entry which is preliminary data.</text>
</comment>
<protein>
    <recommendedName>
        <fullName evidence="7">Gfo/Idh/MocA-like oxidoreductase N-terminal domain-containing protein</fullName>
    </recommendedName>
</protein>
<accession>A0A4D9CUS8</accession>
<dbReference type="EMBL" id="SDOX01000168">
    <property type="protein sequence ID" value="TFJ80368.1"/>
    <property type="molecule type" value="Genomic_DNA"/>
</dbReference>
<evidence type="ECO:0000259" key="3">
    <source>
        <dbReference type="Pfam" id="PF01408"/>
    </source>
</evidence>
<organism evidence="5 6">
    <name type="scientific">Nannochloropsis salina CCMP1776</name>
    <dbReference type="NCBI Taxonomy" id="1027361"/>
    <lineage>
        <taxon>Eukaryota</taxon>
        <taxon>Sar</taxon>
        <taxon>Stramenopiles</taxon>
        <taxon>Ochrophyta</taxon>
        <taxon>Eustigmatophyceae</taxon>
        <taxon>Eustigmatales</taxon>
        <taxon>Monodopsidaceae</taxon>
        <taxon>Microchloropsis</taxon>
        <taxon>Microchloropsis salina</taxon>
    </lineage>
</organism>
<keyword evidence="6" id="KW-1185">Reference proteome</keyword>
<dbReference type="InterPro" id="IPR004104">
    <property type="entry name" value="Gfo/Idh/MocA-like_OxRdtase_C"/>
</dbReference>
<evidence type="ECO:0000313" key="6">
    <source>
        <dbReference type="Proteomes" id="UP000355283"/>
    </source>
</evidence>
<feature type="chain" id="PRO_5020038592" description="Gfo/Idh/MocA-like oxidoreductase N-terminal domain-containing protein" evidence="2">
    <location>
        <begin position="18"/>
        <end position="463"/>
    </location>
</feature>
<sequence length="463" mass="49967">MRLSFSFFLAVAATTQAFVPGPVRLPSRGASLMAPKVGRTAGWSRLMAMKDVGVGIIGAGRIGIVHLEALAGCPSAIPVIISNPTVAKAQEAAVKFNVREFTDDAMKVIQHPDVDAVWICSPSQYHADQIKACAAAGKHVFCEKPIATGLAETIEAINTCREAGVKLMTALQRRFDPNFARVKRAILEGEVGNVVSVKLTSRDPSPPPFEYVRGGGGIFKDMAVHDLDMSRFLMGTEPESILALGSCHIDERIGSLPGAEAFDTAVVIVKYPGGKTATIDVCRQAPYGYDQRAEVLGLKGMIATDNMYPNTARIFTKDSTRNADLPYDFFMSRYKDAYLQETKEFVKCLSEDGPVPCTGEDGLIALVMAIAAEKSALEGRWVDFKEIPINAIHCDPSGTHCELNEMEASSMNGGRKREAVKGWIKDAAPSPSSGSWLKDAVSFIKKADEEAAAEDIKEKAKAF</sequence>
<dbReference type="Pfam" id="PF02894">
    <property type="entry name" value="GFO_IDH_MocA_C"/>
    <property type="match status" value="1"/>
</dbReference>
<dbReference type="GO" id="GO:0016491">
    <property type="term" value="F:oxidoreductase activity"/>
    <property type="evidence" value="ECO:0007669"/>
    <property type="project" value="UniProtKB-KW"/>
</dbReference>
<evidence type="ECO:0008006" key="7">
    <source>
        <dbReference type="Google" id="ProtNLM"/>
    </source>
</evidence>
<dbReference type="Gene3D" id="3.30.360.10">
    <property type="entry name" value="Dihydrodipicolinate Reductase, domain 2"/>
    <property type="match status" value="1"/>
</dbReference>
<evidence type="ECO:0000313" key="5">
    <source>
        <dbReference type="EMBL" id="TFJ80368.1"/>
    </source>
</evidence>
<evidence type="ECO:0000259" key="4">
    <source>
        <dbReference type="Pfam" id="PF02894"/>
    </source>
</evidence>
<reference evidence="5 6" key="1">
    <citation type="submission" date="2019-01" db="EMBL/GenBank/DDBJ databases">
        <title>Nuclear Genome Assembly of the Microalgal Biofuel strain Nannochloropsis salina CCMP1776.</title>
        <authorList>
            <person name="Hovde B."/>
        </authorList>
    </citation>
    <scope>NUCLEOTIDE SEQUENCE [LARGE SCALE GENOMIC DNA]</scope>
    <source>
        <strain evidence="5 6">CCMP1776</strain>
    </source>
</reference>
<gene>
    <name evidence="5" type="ORF">NSK_008275</name>
</gene>
<dbReference type="InterPro" id="IPR036291">
    <property type="entry name" value="NAD(P)-bd_dom_sf"/>
</dbReference>
<keyword evidence="1" id="KW-0560">Oxidoreductase</keyword>
<dbReference type="InterPro" id="IPR030827">
    <property type="entry name" value="Myo_inos_IolG"/>
</dbReference>
<dbReference type="OrthoDB" id="64915at2759"/>
<feature type="domain" description="Gfo/Idh/MocA-like oxidoreductase N-terminal" evidence="3">
    <location>
        <begin position="53"/>
        <end position="169"/>
    </location>
</feature>
<evidence type="ECO:0000256" key="1">
    <source>
        <dbReference type="ARBA" id="ARBA00023002"/>
    </source>
</evidence>
<dbReference type="Proteomes" id="UP000355283">
    <property type="component" value="Unassembled WGS sequence"/>
</dbReference>
<keyword evidence="2" id="KW-0732">Signal</keyword>
<dbReference type="GO" id="GO:0005737">
    <property type="term" value="C:cytoplasm"/>
    <property type="evidence" value="ECO:0007669"/>
    <property type="project" value="TreeGrafter"/>
</dbReference>
<dbReference type="NCBIfam" id="TIGR04380">
    <property type="entry name" value="myo_inos_iolG"/>
    <property type="match status" value="1"/>
</dbReference>
<feature type="signal peptide" evidence="2">
    <location>
        <begin position="1"/>
        <end position="17"/>
    </location>
</feature>